<reference evidence="1 2" key="1">
    <citation type="submission" date="2018-08" db="EMBL/GenBank/DDBJ databases">
        <title>Cellulomonas rhizosphaerae sp. nov., a novel actinomycete isolated from soil.</title>
        <authorList>
            <person name="Tian Y."/>
        </authorList>
    </citation>
    <scope>NUCLEOTIDE SEQUENCE [LARGE SCALE GENOMIC DNA]</scope>
    <source>
        <strain evidence="1 2">NEAU-TCZ24</strain>
    </source>
</reference>
<evidence type="ECO:0008006" key="3">
    <source>
        <dbReference type="Google" id="ProtNLM"/>
    </source>
</evidence>
<dbReference type="RefSeq" id="WP_118767165.1">
    <property type="nucleotide sequence ID" value="NZ_QWKP01000191.1"/>
</dbReference>
<dbReference type="Pfam" id="PF19850">
    <property type="entry name" value="DUF6325"/>
    <property type="match status" value="1"/>
</dbReference>
<name>A0A413RLP7_9CELL</name>
<proteinExistence type="predicted"/>
<organism evidence="1 2">
    <name type="scientific">Cellulomonas rhizosphaerae</name>
    <dbReference type="NCBI Taxonomy" id="2293719"/>
    <lineage>
        <taxon>Bacteria</taxon>
        <taxon>Bacillati</taxon>
        <taxon>Actinomycetota</taxon>
        <taxon>Actinomycetes</taxon>
        <taxon>Micrococcales</taxon>
        <taxon>Cellulomonadaceae</taxon>
        <taxon>Cellulomonas</taxon>
    </lineage>
</organism>
<dbReference type="OrthoDB" id="4464342at2"/>
<dbReference type="EMBL" id="QWKP01000191">
    <property type="protein sequence ID" value="RHA40947.1"/>
    <property type="molecule type" value="Genomic_DNA"/>
</dbReference>
<protein>
    <recommendedName>
        <fullName evidence="3">DUF1269 domain-containing protein</fullName>
    </recommendedName>
</protein>
<dbReference type="InterPro" id="IPR046288">
    <property type="entry name" value="DUF6325"/>
</dbReference>
<comment type="caution">
    <text evidence="1">The sequence shown here is derived from an EMBL/GenBank/DDBJ whole genome shotgun (WGS) entry which is preliminary data.</text>
</comment>
<evidence type="ECO:0000313" key="1">
    <source>
        <dbReference type="EMBL" id="RHA40947.1"/>
    </source>
</evidence>
<keyword evidence="2" id="KW-1185">Reference proteome</keyword>
<accession>A0A413RLP7</accession>
<dbReference type="AlphaFoldDB" id="A0A413RLP7"/>
<dbReference type="Proteomes" id="UP000283374">
    <property type="component" value="Unassembled WGS sequence"/>
</dbReference>
<gene>
    <name evidence="1" type="ORF">D1825_09410</name>
</gene>
<sequence length="145" mass="15210">MAPTFGPVELIALAFPHDRIPDEVKAQVALLVATEQVRIIDLVVVRHPDAETLDIIELADLGGELEFIETELEGTGLAGQEDIDAIAGDLEIGTSALILVIEHLWSVGVADAIRATGGVLVASERIPAEVVAAVAELAELDATES</sequence>
<evidence type="ECO:0000313" key="2">
    <source>
        <dbReference type="Proteomes" id="UP000283374"/>
    </source>
</evidence>